<keyword evidence="4" id="KW-1185">Reference proteome</keyword>
<accession>A0A1G6L7I9</accession>
<sequence>MSSSEKNLFTNNRVFIIGGAGFIGSSFIERLISHNDVIVYDNLSRDSLKYKKYANHPRVHVIEGDILDKELLKTSMQGATHVIHMAAIAGIDTVTNDPIKTMRVNMIGTANVLEAAATMERCDRVVCFSTSEVYGQMAFRSGERDEAIIGTAEERRWSYAVSKLAGEHLAQSYYQQLKLPTVTIRPFNIYGPGQIGEGAVKSMIERALMNEPITIYGDGAQIRSWCYVDDMIEALFLTLTHPNAVGESFNIGNKNTTLTTYHLANTIIRVLSSQSVIHYGTKNYADIELRMPNTDKAKDVLQFEAKIDLEEGIRRTAVFLRTMK</sequence>
<comment type="similarity">
    <text evidence="1">Belongs to the NAD(P)-dependent epimerase/dehydratase family.</text>
</comment>
<dbReference type="EMBL" id="FMYM01000008">
    <property type="protein sequence ID" value="SDC39127.1"/>
    <property type="molecule type" value="Genomic_DNA"/>
</dbReference>
<dbReference type="AlphaFoldDB" id="A0A1G6L7I9"/>
<proteinExistence type="inferred from homology"/>
<dbReference type="SUPFAM" id="SSF51735">
    <property type="entry name" value="NAD(P)-binding Rossmann-fold domains"/>
    <property type="match status" value="1"/>
</dbReference>
<dbReference type="Pfam" id="PF01370">
    <property type="entry name" value="Epimerase"/>
    <property type="match status" value="1"/>
</dbReference>
<name>A0A1G6L7I9_9BACI</name>
<dbReference type="RefSeq" id="WP_245701200.1">
    <property type="nucleotide sequence ID" value="NZ_FMYM01000008.1"/>
</dbReference>
<evidence type="ECO:0000313" key="4">
    <source>
        <dbReference type="Proteomes" id="UP000242662"/>
    </source>
</evidence>
<dbReference type="STRING" id="1464122.SAMN05421737_10826"/>
<evidence type="ECO:0000256" key="1">
    <source>
        <dbReference type="ARBA" id="ARBA00007637"/>
    </source>
</evidence>
<dbReference type="Gene3D" id="3.40.50.720">
    <property type="entry name" value="NAD(P)-binding Rossmann-like Domain"/>
    <property type="match status" value="1"/>
</dbReference>
<dbReference type="InterPro" id="IPR036291">
    <property type="entry name" value="NAD(P)-bd_dom_sf"/>
</dbReference>
<protein>
    <submittedName>
        <fullName evidence="3">UDP-glucose 4-epimerase</fullName>
    </submittedName>
</protein>
<dbReference type="Proteomes" id="UP000242662">
    <property type="component" value="Unassembled WGS sequence"/>
</dbReference>
<evidence type="ECO:0000313" key="3">
    <source>
        <dbReference type="EMBL" id="SDC39127.1"/>
    </source>
</evidence>
<gene>
    <name evidence="3" type="ORF">SAMN05421737_10826</name>
</gene>
<reference evidence="4" key="1">
    <citation type="submission" date="2016-09" db="EMBL/GenBank/DDBJ databases">
        <authorList>
            <person name="Varghese N."/>
            <person name="Submissions S."/>
        </authorList>
    </citation>
    <scope>NUCLEOTIDE SEQUENCE [LARGE SCALE GENOMIC DNA]</scope>
    <source>
        <strain evidence="4">25nlg</strain>
    </source>
</reference>
<feature type="domain" description="NAD-dependent epimerase/dehydratase" evidence="2">
    <location>
        <begin position="14"/>
        <end position="252"/>
    </location>
</feature>
<evidence type="ECO:0000259" key="2">
    <source>
        <dbReference type="Pfam" id="PF01370"/>
    </source>
</evidence>
<dbReference type="InterPro" id="IPR001509">
    <property type="entry name" value="Epimerase_deHydtase"/>
</dbReference>
<organism evidence="3 4">
    <name type="scientific">Shouchella lonarensis</name>
    <dbReference type="NCBI Taxonomy" id="1464122"/>
    <lineage>
        <taxon>Bacteria</taxon>
        <taxon>Bacillati</taxon>
        <taxon>Bacillota</taxon>
        <taxon>Bacilli</taxon>
        <taxon>Bacillales</taxon>
        <taxon>Bacillaceae</taxon>
        <taxon>Shouchella</taxon>
    </lineage>
</organism>
<dbReference type="PANTHER" id="PTHR43000">
    <property type="entry name" value="DTDP-D-GLUCOSE 4,6-DEHYDRATASE-RELATED"/>
    <property type="match status" value="1"/>
</dbReference>